<reference evidence="1" key="1">
    <citation type="submission" date="2020-11" db="EMBL/GenBank/DDBJ databases">
        <authorList>
            <person name="Tran Van P."/>
        </authorList>
    </citation>
    <scope>NUCLEOTIDE SEQUENCE</scope>
</reference>
<sequence length="62" mass="7111">MQCRKELAEKLCNCAPYFYGVKKLLSNPIRFTKSRDDLPKCNCYQSCNADNFVVASENIEEA</sequence>
<name>A0A7R9DMJ6_TIMPO</name>
<dbReference type="AlphaFoldDB" id="A0A7R9DMJ6"/>
<proteinExistence type="predicted"/>
<protein>
    <submittedName>
        <fullName evidence="1">Uncharacterized protein</fullName>
    </submittedName>
</protein>
<evidence type="ECO:0000313" key="1">
    <source>
        <dbReference type="EMBL" id="CAD7417532.1"/>
    </source>
</evidence>
<dbReference type="EMBL" id="OD014012">
    <property type="protein sequence ID" value="CAD7417532.1"/>
    <property type="molecule type" value="Genomic_DNA"/>
</dbReference>
<organism evidence="1">
    <name type="scientific">Timema poppense</name>
    <name type="common">Walking stick</name>
    <dbReference type="NCBI Taxonomy" id="170557"/>
    <lineage>
        <taxon>Eukaryota</taxon>
        <taxon>Metazoa</taxon>
        <taxon>Ecdysozoa</taxon>
        <taxon>Arthropoda</taxon>
        <taxon>Hexapoda</taxon>
        <taxon>Insecta</taxon>
        <taxon>Pterygota</taxon>
        <taxon>Neoptera</taxon>
        <taxon>Polyneoptera</taxon>
        <taxon>Phasmatodea</taxon>
        <taxon>Timematodea</taxon>
        <taxon>Timematoidea</taxon>
        <taxon>Timematidae</taxon>
        <taxon>Timema</taxon>
    </lineage>
</organism>
<gene>
    <name evidence="1" type="ORF">TPSB3V08_LOCUS11842</name>
</gene>
<accession>A0A7R9DMJ6</accession>